<evidence type="ECO:0000256" key="1">
    <source>
        <dbReference type="SAM" id="Phobius"/>
    </source>
</evidence>
<keyword evidence="1" id="KW-0812">Transmembrane</keyword>
<evidence type="ECO:0000313" key="3">
    <source>
        <dbReference type="Proteomes" id="UP001354971"/>
    </source>
</evidence>
<keyword evidence="3" id="KW-1185">Reference proteome</keyword>
<reference evidence="2 3" key="1">
    <citation type="submission" date="2024-01" db="EMBL/GenBank/DDBJ databases">
        <title>Hyphobacterium bacterium isolated from marine sediment.</title>
        <authorList>
            <person name="Zhao S."/>
        </authorList>
    </citation>
    <scope>NUCLEOTIDE SEQUENCE [LARGE SCALE GENOMIC DNA]</scope>
    <source>
        <strain evidence="3">HN65</strain>
    </source>
</reference>
<sequence length="206" mass="22410">MTRLIRGVIALAAGLAVIIQYWAFLGDVDIGAFGATIRFFSYFTILTNSLVAIGWGAMALAPDSRVARVFGRDSIRTAITMYIVLVGIVYHLLLAADHHPTGVSWYANQVLHTLVPAAIFLEWLLLSGQRSTRYGQVLAWQIYPFLYTLYTLAKGAVTGFYPYNFMDVGALGYVGVLVNLAGLIIAFILTGLVFVGVGKLQARLAG</sequence>
<dbReference type="NCBIfam" id="NF038065">
    <property type="entry name" value="Pr6Pr"/>
    <property type="match status" value="1"/>
</dbReference>
<accession>A0ABU7LML5</accession>
<protein>
    <submittedName>
        <fullName evidence="2">Pr6Pr family membrane protein</fullName>
    </submittedName>
</protein>
<organism evidence="2 3">
    <name type="scientific">Hyphobacterium lacteum</name>
    <dbReference type="NCBI Taxonomy" id="3116575"/>
    <lineage>
        <taxon>Bacteria</taxon>
        <taxon>Pseudomonadati</taxon>
        <taxon>Pseudomonadota</taxon>
        <taxon>Alphaproteobacteria</taxon>
        <taxon>Maricaulales</taxon>
        <taxon>Maricaulaceae</taxon>
        <taxon>Hyphobacterium</taxon>
    </lineage>
</organism>
<keyword evidence="1" id="KW-0472">Membrane</keyword>
<proteinExistence type="predicted"/>
<feature type="transmembrane region" description="Helical" evidence="1">
    <location>
        <begin position="39"/>
        <end position="62"/>
    </location>
</feature>
<name>A0ABU7LML5_9PROT</name>
<comment type="caution">
    <text evidence="2">The sequence shown here is derived from an EMBL/GenBank/DDBJ whole genome shotgun (WGS) entry which is preliminary data.</text>
</comment>
<feature type="transmembrane region" description="Helical" evidence="1">
    <location>
        <begin position="105"/>
        <end position="126"/>
    </location>
</feature>
<feature type="transmembrane region" description="Helical" evidence="1">
    <location>
        <begin position="74"/>
        <end position="93"/>
    </location>
</feature>
<dbReference type="InterPro" id="IPR049713">
    <property type="entry name" value="Pr6Pr-like"/>
</dbReference>
<dbReference type="RefSeq" id="WP_330197800.1">
    <property type="nucleotide sequence ID" value="NZ_JAZDRP010000001.1"/>
</dbReference>
<feature type="transmembrane region" description="Helical" evidence="1">
    <location>
        <begin position="7"/>
        <end position="24"/>
    </location>
</feature>
<dbReference type="EMBL" id="JAZDRP010000001">
    <property type="protein sequence ID" value="MEE2525137.1"/>
    <property type="molecule type" value="Genomic_DNA"/>
</dbReference>
<feature type="transmembrane region" description="Helical" evidence="1">
    <location>
        <begin position="138"/>
        <end position="161"/>
    </location>
</feature>
<dbReference type="Proteomes" id="UP001354971">
    <property type="component" value="Unassembled WGS sequence"/>
</dbReference>
<keyword evidence="1" id="KW-1133">Transmembrane helix</keyword>
<gene>
    <name evidence="2" type="ORF">V0U79_02080</name>
</gene>
<feature type="transmembrane region" description="Helical" evidence="1">
    <location>
        <begin position="173"/>
        <end position="197"/>
    </location>
</feature>
<evidence type="ECO:0000313" key="2">
    <source>
        <dbReference type="EMBL" id="MEE2525137.1"/>
    </source>
</evidence>